<name>C8TDV4_EIMTE</name>
<protein>
    <submittedName>
        <fullName evidence="2">Uncharacterized protein</fullName>
    </submittedName>
</protein>
<evidence type="ECO:0000256" key="1">
    <source>
        <dbReference type="SAM" id="MobiDB-lite"/>
    </source>
</evidence>
<sequence>MLTVLKALTPKYETLILVTVLPQQDHEIFTVRSTPLSRPSDPYQPQARRGTFNPKDDNNIIIAKVLLAMPLDRVRHKQHLTSTSLGQLDAPYVDDFHEIIEGHSLCLPCGEMLLAIDSLLAAKIVQNVGPIPNCVAFQLRHARPLLSSCELWRATHSNVKKKYLNGKAQDPGEFPASCTAL</sequence>
<evidence type="ECO:0000313" key="2">
    <source>
        <dbReference type="EMBL" id="CAK51440.1"/>
    </source>
</evidence>
<dbReference type="AlphaFoldDB" id="C8TDV4"/>
<feature type="region of interest" description="Disordered" evidence="1">
    <location>
        <begin position="33"/>
        <end position="53"/>
    </location>
</feature>
<organism evidence="2 3">
    <name type="scientific">Eimeria tenella</name>
    <name type="common">Coccidian parasite</name>
    <dbReference type="NCBI Taxonomy" id="5802"/>
    <lineage>
        <taxon>Eukaryota</taxon>
        <taxon>Sar</taxon>
        <taxon>Alveolata</taxon>
        <taxon>Apicomplexa</taxon>
        <taxon>Conoidasida</taxon>
        <taxon>Coccidia</taxon>
        <taxon>Eucoccidiorida</taxon>
        <taxon>Eimeriorina</taxon>
        <taxon>Eimeriidae</taxon>
        <taxon>Eimeria</taxon>
    </lineage>
</organism>
<proteinExistence type="predicted"/>
<accession>C8TDV4</accession>
<reference evidence="2 3" key="1">
    <citation type="journal article" date="2007" name="Genome Res.">
        <title>Sequencing and analysis of chromosome 1 of Eimeria tenella reveals a unique segmental organization.</title>
        <authorList>
            <person name="Ling K.H."/>
            <person name="Rajandream M.A."/>
            <person name="Rivailler P."/>
            <person name="Ivens A."/>
            <person name="Yap S.J."/>
            <person name="Madeira A.M.B.N."/>
            <person name="Mungall K."/>
            <person name="Billington K."/>
            <person name="Yee W.Y."/>
            <person name="Bankier A.T."/>
            <person name="Carroll F."/>
            <person name="Durham A.M."/>
            <person name="Peters N."/>
            <person name="Loo S.S."/>
            <person name="Mat-Isa M.N."/>
            <person name="Novaes J."/>
            <person name="Quail M."/>
            <person name="Rosli R."/>
            <person name="Shamsudin M.N."/>
            <person name="Sobreira T.J.P."/>
            <person name="Tivey A.R."/>
            <person name="Wai S.F."/>
            <person name="White S."/>
            <person name="Wu X."/>
            <person name="Kerhornou A.X."/>
            <person name="Blake D."/>
            <person name="Mohamed R."/>
            <person name="Shirley M."/>
            <person name="Gruber A."/>
            <person name="Berriman M."/>
            <person name="Tomley F."/>
            <person name="Dear P.H."/>
            <person name="Wan K.L."/>
        </authorList>
    </citation>
    <scope>NUCLEOTIDE SEQUENCE [LARGE SCALE GENOMIC DNA]</scope>
    <source>
        <strain evidence="2 3">Houghton</strain>
    </source>
</reference>
<evidence type="ECO:0000313" key="3">
    <source>
        <dbReference type="Proteomes" id="UP000243681"/>
    </source>
</evidence>
<gene>
    <name evidence="2" type="ORF">e2017b09.tmp0061</name>
</gene>
<dbReference type="Proteomes" id="UP000243681">
    <property type="component" value="Chromosome 1"/>
</dbReference>
<dbReference type="EMBL" id="AM269894">
    <property type="protein sequence ID" value="CAK51440.1"/>
    <property type="molecule type" value="Genomic_DNA"/>
</dbReference>